<feature type="transmembrane region" description="Helical" evidence="1">
    <location>
        <begin position="42"/>
        <end position="60"/>
    </location>
</feature>
<dbReference type="InterPro" id="IPR009838">
    <property type="entry name" value="T4SS_TraL"/>
</dbReference>
<organism evidence="2 3">
    <name type="scientific">Campylobacter hyointestinalis subsp. hyointestinalis</name>
    <dbReference type="NCBI Taxonomy" id="91352"/>
    <lineage>
        <taxon>Bacteria</taxon>
        <taxon>Pseudomonadati</taxon>
        <taxon>Campylobacterota</taxon>
        <taxon>Epsilonproteobacteria</taxon>
        <taxon>Campylobacterales</taxon>
        <taxon>Campylobacteraceae</taxon>
        <taxon>Campylobacter</taxon>
    </lineage>
</organism>
<feature type="transmembrane region" description="Helical" evidence="1">
    <location>
        <begin position="17"/>
        <end position="36"/>
    </location>
</feature>
<keyword evidence="1" id="KW-1133">Transmembrane helix</keyword>
<dbReference type="Proteomes" id="UP000052237">
    <property type="component" value="Unassembled WGS sequence"/>
</dbReference>
<evidence type="ECO:0000313" key="2">
    <source>
        <dbReference type="EMBL" id="CUU90004.1"/>
    </source>
</evidence>
<dbReference type="Pfam" id="PF07178">
    <property type="entry name" value="TraL"/>
    <property type="match status" value="1"/>
</dbReference>
<accession>A0A0S4SUG5</accession>
<keyword evidence="1" id="KW-0812">Transmembrane</keyword>
<name>A0A0S4SUG5_CAMHY</name>
<sequence>MGDYVYVHKHIDSLPMFLNWEIDVILTFVGSFYIGINFSSKFENMLIFVCIGFTLSYLYAKLKSSSIRGYFSHIRYMLNFKEPKTLIPSYQRYFLGK</sequence>
<keyword evidence="1" id="KW-0472">Membrane</keyword>
<dbReference type="GO" id="GO:0019867">
    <property type="term" value="C:outer membrane"/>
    <property type="evidence" value="ECO:0007669"/>
    <property type="project" value="InterPro"/>
</dbReference>
<keyword evidence="3" id="KW-1185">Reference proteome</keyword>
<dbReference type="AlphaFoldDB" id="A0A0S4SUG5"/>
<evidence type="ECO:0000256" key="1">
    <source>
        <dbReference type="SAM" id="Phobius"/>
    </source>
</evidence>
<dbReference type="EMBL" id="FAVB01000007">
    <property type="protein sequence ID" value="CUU90004.1"/>
    <property type="molecule type" value="Genomic_DNA"/>
</dbReference>
<proteinExistence type="predicted"/>
<reference evidence="2 3" key="1">
    <citation type="submission" date="2015-11" db="EMBL/GenBank/DDBJ databases">
        <authorList>
            <consortium name="Pathogen Informatics"/>
        </authorList>
    </citation>
    <scope>NUCLEOTIDE SEQUENCE [LARGE SCALE GENOMIC DNA]</scope>
    <source>
        <strain evidence="2 3">006A-0059</strain>
    </source>
</reference>
<protein>
    <submittedName>
        <fullName evidence="2">Sex pilus assembly</fullName>
    </submittedName>
</protein>
<gene>
    <name evidence="2" type="ORF">ERS686654_02056</name>
</gene>
<comment type="caution">
    <text evidence="2">The sequence shown here is derived from an EMBL/GenBank/DDBJ whole genome shotgun (WGS) entry which is preliminary data.</text>
</comment>
<evidence type="ECO:0000313" key="3">
    <source>
        <dbReference type="Proteomes" id="UP000052237"/>
    </source>
</evidence>